<proteinExistence type="predicted"/>
<dbReference type="eggNOG" id="ENOG502Z7HZ">
    <property type="taxonomic scope" value="Bacteria"/>
</dbReference>
<dbReference type="PANTHER" id="PTHR32022">
    <property type="entry name" value="D-GLUTAMATE CYCLASE, MITOCHONDRIAL"/>
    <property type="match status" value="1"/>
</dbReference>
<dbReference type="OrthoDB" id="1668885at2"/>
<dbReference type="InterPro" id="IPR025504">
    <property type="entry name" value="GLUCM_C"/>
</dbReference>
<evidence type="ECO:0000313" key="2">
    <source>
        <dbReference type="EMBL" id="EFQ23368.1"/>
    </source>
</evidence>
<sequence length="293" mass="31084">MARLPDALPEALATLTASDRPGRSASLLHDPRCWEEALEVLSRPSLWIVTGFFVPEAQAAETDGPPGACVLARALSRLGTSVRVFSDDACLGVLRETGAVLGLPPDRFRGFPFDVPEEDLRAFLRREAPGGLVYLERLGRTPEGVCRNMRGQDVSPWVAPLDLWALDAPSRGIPVAAVGDGGNEAGMGPLRERLGSLVGDFASALSCIPSDVPIPVDVSNWGGYALTAALEASSGADLLHTPEEEREMLHAMKRAGGVDGTTRTPALSVDGFGMDDQVALVRELRALTRGPRG</sequence>
<dbReference type="STRING" id="584708.Apau_0941"/>
<evidence type="ECO:0000313" key="3">
    <source>
        <dbReference type="Proteomes" id="UP000005096"/>
    </source>
</evidence>
<reference evidence="2 3" key="1">
    <citation type="journal article" date="2010" name="Stand. Genomic Sci.">
        <title>Non-contiguous finished genome sequence of Aminomonas paucivorans type strain (GLU-3).</title>
        <authorList>
            <person name="Pitluck S."/>
            <person name="Yasawong M."/>
            <person name="Held B."/>
            <person name="Lapidus A."/>
            <person name="Nolan M."/>
            <person name="Copeland A."/>
            <person name="Lucas S."/>
            <person name="Del Rio T.G."/>
            <person name="Tice H."/>
            <person name="Cheng J.F."/>
            <person name="Chertkov O."/>
            <person name="Goodwin L."/>
            <person name="Tapia R."/>
            <person name="Han C."/>
            <person name="Liolios K."/>
            <person name="Ivanova N."/>
            <person name="Mavromatis K."/>
            <person name="Ovchinnikova G."/>
            <person name="Pati A."/>
            <person name="Chen A."/>
            <person name="Palaniappan K."/>
            <person name="Land M."/>
            <person name="Hauser L."/>
            <person name="Chang Y.J."/>
            <person name="Jeffries C.D."/>
            <person name="Pukall R."/>
            <person name="Spring S."/>
            <person name="Rohde M."/>
            <person name="Sikorski J."/>
            <person name="Goker M."/>
            <person name="Woyke T."/>
            <person name="Bristow J."/>
            <person name="Eisen J.A."/>
            <person name="Markowitz V."/>
            <person name="Hugenholtz P."/>
            <person name="Kyrpides N.C."/>
            <person name="Klenk H.P."/>
        </authorList>
    </citation>
    <scope>NUCLEOTIDE SEQUENCE [LARGE SCALE GENOMIC DNA]</scope>
    <source>
        <strain evidence="2 3">DSM 12260</strain>
    </source>
</reference>
<dbReference type="PaxDb" id="584708-Apau_0941"/>
<gene>
    <name evidence="2" type="ORF">Apau_0941</name>
</gene>
<accession>E3CWB6</accession>
<protein>
    <submittedName>
        <fullName evidence="2">Putative aspartate/glutamate/hydantoin racemase</fullName>
    </submittedName>
</protein>
<name>E3CWB6_9BACT</name>
<dbReference type="RefSeq" id="WP_006300544.1">
    <property type="nucleotide sequence ID" value="NZ_CM001022.1"/>
</dbReference>
<organism evidence="2 3">
    <name type="scientific">Aminomonas paucivorans DSM 12260</name>
    <dbReference type="NCBI Taxonomy" id="584708"/>
    <lineage>
        <taxon>Bacteria</taxon>
        <taxon>Thermotogati</taxon>
        <taxon>Synergistota</taxon>
        <taxon>Synergistia</taxon>
        <taxon>Synergistales</taxon>
        <taxon>Synergistaceae</taxon>
        <taxon>Aminomonas</taxon>
    </lineage>
</organism>
<keyword evidence="3" id="KW-1185">Reference proteome</keyword>
<evidence type="ECO:0000259" key="1">
    <source>
        <dbReference type="Pfam" id="PF14336"/>
    </source>
</evidence>
<feature type="domain" description="D-glutamate cyclase-like C-terminal" evidence="1">
    <location>
        <begin position="12"/>
        <end position="285"/>
    </location>
</feature>
<dbReference type="AlphaFoldDB" id="E3CWB6"/>
<dbReference type="Proteomes" id="UP000005096">
    <property type="component" value="Chromosome"/>
</dbReference>
<dbReference type="Pfam" id="PF14336">
    <property type="entry name" value="GLUCM-like_C"/>
    <property type="match status" value="1"/>
</dbReference>
<dbReference type="PANTHER" id="PTHR32022:SF10">
    <property type="entry name" value="D-GLUTAMATE CYCLASE, MITOCHONDRIAL"/>
    <property type="match status" value="1"/>
</dbReference>
<dbReference type="HOGENOM" id="CLU_062537_1_0_0"/>
<dbReference type="EMBL" id="CM001022">
    <property type="protein sequence ID" value="EFQ23368.1"/>
    <property type="molecule type" value="Genomic_DNA"/>
</dbReference>
<dbReference type="Gene3D" id="3.90.1640.20">
    <property type="entry name" value="TON_0340"/>
    <property type="match status" value="1"/>
</dbReference>